<dbReference type="Proteomes" id="UP000230447">
    <property type="component" value="Unassembled WGS sequence"/>
</dbReference>
<gene>
    <name evidence="4" type="ORF">COX24_03215</name>
</gene>
<evidence type="ECO:0000256" key="1">
    <source>
        <dbReference type="ARBA" id="ARBA00010148"/>
    </source>
</evidence>
<dbReference type="InterPro" id="IPR008218">
    <property type="entry name" value="ATPase_V1-cplx_f_g_su"/>
</dbReference>
<reference evidence="4 5" key="1">
    <citation type="submission" date="2017-09" db="EMBL/GenBank/DDBJ databases">
        <title>Depth-based differentiation of microbial function through sediment-hosted aquifers and enrichment of novel symbionts in the deep terrestrial subsurface.</title>
        <authorList>
            <person name="Probst A.J."/>
            <person name="Ladd B."/>
            <person name="Jarett J.K."/>
            <person name="Geller-Mcgrath D.E."/>
            <person name="Sieber C.M."/>
            <person name="Emerson J.B."/>
            <person name="Anantharaman K."/>
            <person name="Thomas B.C."/>
            <person name="Malmstrom R."/>
            <person name="Stieglmeier M."/>
            <person name="Klingl A."/>
            <person name="Woyke T."/>
            <person name="Ryan C.M."/>
            <person name="Banfield J.F."/>
        </authorList>
    </citation>
    <scope>NUCLEOTIDE SEQUENCE [LARGE SCALE GENOMIC DNA]</scope>
    <source>
        <strain evidence="4">CG23_combo_of_CG06-09_8_20_14_all_37_87_8</strain>
    </source>
</reference>
<evidence type="ECO:0000313" key="4">
    <source>
        <dbReference type="EMBL" id="PIP31521.1"/>
    </source>
</evidence>
<keyword evidence="3" id="KW-0406">Ion transport</keyword>
<comment type="similarity">
    <text evidence="1">Belongs to the V-ATPase F subunit family.</text>
</comment>
<dbReference type="GO" id="GO:0046961">
    <property type="term" value="F:proton-transporting ATPase activity, rotational mechanism"/>
    <property type="evidence" value="ECO:0007669"/>
    <property type="project" value="InterPro"/>
</dbReference>
<dbReference type="EMBL" id="PCSB01000066">
    <property type="protein sequence ID" value="PIP31521.1"/>
    <property type="molecule type" value="Genomic_DNA"/>
</dbReference>
<dbReference type="AlphaFoldDB" id="A0A2G9ZEI8"/>
<keyword evidence="2" id="KW-0813">Transport</keyword>
<accession>A0A2G9ZEI8</accession>
<comment type="caution">
    <text evidence="4">The sequence shown here is derived from an EMBL/GenBank/DDBJ whole genome shotgun (WGS) entry which is preliminary data.</text>
</comment>
<evidence type="ECO:0000256" key="2">
    <source>
        <dbReference type="ARBA" id="ARBA00022448"/>
    </source>
</evidence>
<dbReference type="SUPFAM" id="SSF159468">
    <property type="entry name" value="AtpF-like"/>
    <property type="match status" value="1"/>
</dbReference>
<name>A0A2G9ZEI8_9BACT</name>
<dbReference type="Gene3D" id="3.40.50.10580">
    <property type="entry name" value="ATPase, V1 complex, subunit F"/>
    <property type="match status" value="1"/>
</dbReference>
<evidence type="ECO:0000313" key="5">
    <source>
        <dbReference type="Proteomes" id="UP000230447"/>
    </source>
</evidence>
<sequence>MTIAIVGEEKSILGFKALGVESFFVKEEKDIEAMASKIKEKEVGIIFLMQQTFEKFKSQFDFLFQQALPAVLVVPSAFATEKTNFLKETLERALGTDKINLS</sequence>
<dbReference type="InterPro" id="IPR036906">
    <property type="entry name" value="ATPase_V1_fsu_sf"/>
</dbReference>
<organism evidence="4 5">
    <name type="scientific">bacterium (Candidatus Gribaldobacteria) CG23_combo_of_CG06-09_8_20_14_all_37_87_8</name>
    <dbReference type="NCBI Taxonomy" id="2014278"/>
    <lineage>
        <taxon>Bacteria</taxon>
        <taxon>Candidatus Gribaldobacteria</taxon>
    </lineage>
</organism>
<evidence type="ECO:0008006" key="6">
    <source>
        <dbReference type="Google" id="ProtNLM"/>
    </source>
</evidence>
<dbReference type="Pfam" id="PF01990">
    <property type="entry name" value="ATP-synt_F"/>
    <property type="match status" value="1"/>
</dbReference>
<protein>
    <recommendedName>
        <fullName evidence="6">V-type ATP synthase subunit F</fullName>
    </recommendedName>
</protein>
<evidence type="ECO:0000256" key="3">
    <source>
        <dbReference type="ARBA" id="ARBA00023065"/>
    </source>
</evidence>
<proteinExistence type="inferred from homology"/>